<reference evidence="6 7" key="1">
    <citation type="journal article" date="2020" name="bioRxiv">
        <title>Sequence and annotation of 42 cannabis genomes reveals extensive copy number variation in cannabinoid synthesis and pathogen resistance genes.</title>
        <authorList>
            <person name="Mckernan K.J."/>
            <person name="Helbert Y."/>
            <person name="Kane L.T."/>
            <person name="Ebling H."/>
            <person name="Zhang L."/>
            <person name="Liu B."/>
            <person name="Eaton Z."/>
            <person name="Mclaughlin S."/>
            <person name="Kingan S."/>
            <person name="Baybayan P."/>
            <person name="Concepcion G."/>
            <person name="Jordan M."/>
            <person name="Riva A."/>
            <person name="Barbazuk W."/>
            <person name="Harkins T."/>
        </authorList>
    </citation>
    <scope>NUCLEOTIDE SEQUENCE [LARGE SCALE GENOMIC DNA]</scope>
    <source>
        <strain evidence="7">cv. Jamaican Lion 4</strain>
        <tissue evidence="6">Leaf</tissue>
    </source>
</reference>
<dbReference type="GO" id="GO:0033356">
    <property type="term" value="P:UDP-L-arabinose metabolic process"/>
    <property type="evidence" value="ECO:0007669"/>
    <property type="project" value="TreeGrafter"/>
</dbReference>
<dbReference type="AlphaFoldDB" id="A0A7J6FHV0"/>
<dbReference type="Proteomes" id="UP000525078">
    <property type="component" value="Unassembled WGS sequence"/>
</dbReference>
<evidence type="ECO:0000313" key="6">
    <source>
        <dbReference type="EMBL" id="KAF4369330.1"/>
    </source>
</evidence>
<comment type="subcellular location">
    <subcellularLocation>
        <location evidence="1">Golgi apparatus</location>
    </subcellularLocation>
</comment>
<comment type="similarity">
    <text evidence="2">Belongs to the RGP family.</text>
</comment>
<dbReference type="EMBL" id="JAATIP010000128">
    <property type="protein sequence ID" value="KAF4369330.1"/>
    <property type="molecule type" value="Genomic_DNA"/>
</dbReference>
<protein>
    <recommendedName>
        <fullName evidence="8">UDP-arabinopyranose mutase 5</fullName>
    </recommendedName>
</protein>
<keyword evidence="3" id="KW-0333">Golgi apparatus</keyword>
<dbReference type="Gene3D" id="1.20.120.20">
    <property type="entry name" value="Apolipoprotein"/>
    <property type="match status" value="1"/>
</dbReference>
<feature type="region of interest" description="Disordered" evidence="5">
    <location>
        <begin position="485"/>
        <end position="526"/>
    </location>
</feature>
<evidence type="ECO:0000256" key="1">
    <source>
        <dbReference type="ARBA" id="ARBA00004555"/>
    </source>
</evidence>
<dbReference type="InterPro" id="IPR037595">
    <property type="entry name" value="RGP_fam"/>
</dbReference>
<dbReference type="Pfam" id="PF03214">
    <property type="entry name" value="RGP"/>
    <property type="match status" value="1"/>
</dbReference>
<organism evidence="6 7">
    <name type="scientific">Cannabis sativa</name>
    <name type="common">Hemp</name>
    <name type="synonym">Marijuana</name>
    <dbReference type="NCBI Taxonomy" id="3483"/>
    <lineage>
        <taxon>Eukaryota</taxon>
        <taxon>Viridiplantae</taxon>
        <taxon>Streptophyta</taxon>
        <taxon>Embryophyta</taxon>
        <taxon>Tracheophyta</taxon>
        <taxon>Spermatophyta</taxon>
        <taxon>Magnoliopsida</taxon>
        <taxon>eudicotyledons</taxon>
        <taxon>Gunneridae</taxon>
        <taxon>Pentapetalae</taxon>
        <taxon>rosids</taxon>
        <taxon>fabids</taxon>
        <taxon>Rosales</taxon>
        <taxon>Cannabaceae</taxon>
        <taxon>Cannabis</taxon>
    </lineage>
</organism>
<proteinExistence type="inferred from homology"/>
<dbReference type="GO" id="GO:0009506">
    <property type="term" value="C:plasmodesma"/>
    <property type="evidence" value="ECO:0007669"/>
    <property type="project" value="TreeGrafter"/>
</dbReference>
<evidence type="ECO:0008006" key="8">
    <source>
        <dbReference type="Google" id="ProtNLM"/>
    </source>
</evidence>
<accession>A0A7J6FHV0</accession>
<dbReference type="PANTHER" id="PTHR31682">
    <property type="entry name" value="UDP-ARABINOSE MUTASE"/>
    <property type="match status" value="1"/>
</dbReference>
<evidence type="ECO:0000256" key="2">
    <source>
        <dbReference type="ARBA" id="ARBA00008986"/>
    </source>
</evidence>
<feature type="compositionally biased region" description="Basic and acidic residues" evidence="5">
    <location>
        <begin position="494"/>
        <end position="526"/>
    </location>
</feature>
<dbReference type="GO" id="GO:0071555">
    <property type="term" value="P:cell wall organization"/>
    <property type="evidence" value="ECO:0007669"/>
    <property type="project" value="UniProtKB-KW"/>
</dbReference>
<dbReference type="GO" id="GO:0052691">
    <property type="term" value="F:UDP-arabinopyranose mutase activity"/>
    <property type="evidence" value="ECO:0007669"/>
    <property type="project" value="TreeGrafter"/>
</dbReference>
<gene>
    <name evidence="6" type="ORF">F8388_019555</name>
</gene>
<evidence type="ECO:0000313" key="7">
    <source>
        <dbReference type="Proteomes" id="UP000525078"/>
    </source>
</evidence>
<comment type="caution">
    <text evidence="6">The sequence shown here is derived from an EMBL/GenBank/DDBJ whole genome shotgun (WGS) entry which is preliminary data.</text>
</comment>
<keyword evidence="4" id="KW-0961">Cell wall biogenesis/degradation</keyword>
<dbReference type="GO" id="GO:0005794">
    <property type="term" value="C:Golgi apparatus"/>
    <property type="evidence" value="ECO:0007669"/>
    <property type="project" value="UniProtKB-SubCell"/>
</dbReference>
<dbReference type="PANTHER" id="PTHR31682:SF4">
    <property type="entry name" value="UDP-ARABINOPYRANOSE MUTASE 5-RELATED"/>
    <property type="match status" value="1"/>
</dbReference>
<dbReference type="GO" id="GO:0005829">
    <property type="term" value="C:cytosol"/>
    <property type="evidence" value="ECO:0007669"/>
    <property type="project" value="TreeGrafter"/>
</dbReference>
<sequence>MRNPPSLLSLSVDSALHNLSHISDLSPLPEHILLDLFLKTLKAGKLNERVLKLFIATGKDEVLALIQSLNIREIIAPVIPSRCSQSTNFTVMDDEIDIVIAALHPDLTPFLNAWRPIFSPYHLTIVKDLDMKEELIIPDGFNVDIFTKSDMDRVVGSSSAILFSGYSCRYFGFLVSRKKYIVSVDDDCIPVKNDDGSVVDVVSQHIANLTSPATPFFFNTLYDPYRKGADFVRGYPFSLRTGVTCALSCGLWLNLADYDAPTQALKPELRNSRIVDAVLTVPARTLMPLSGINIAFDRELVGPALFPALRLAGEGKFRWETMEDIWSGMCVKVICDHLGYGVKSGLPYVERAERGNAADSLRKEWEGVKLMEEVVPFFQTLKLKRATVKAEDCVIEVAKEVKDQLGKVDPVFGRAAEAMVDWLHCIYRRAVEKEKTKMASTTLLTSLLKSSQVARNTPNPLLLLASYMRRFHASSTWASQVKDIKESTSSAADHVTKKTKEAAGEFSEKAQDTADKAKKTTEQVWDSTKDAAQKAKETVMNRTEVSKEYVKENAEKVKKSMNTKE</sequence>
<evidence type="ECO:0000256" key="3">
    <source>
        <dbReference type="ARBA" id="ARBA00023034"/>
    </source>
</evidence>
<evidence type="ECO:0000256" key="4">
    <source>
        <dbReference type="ARBA" id="ARBA00023316"/>
    </source>
</evidence>
<name>A0A7J6FHV0_CANSA</name>
<evidence type="ECO:0000256" key="5">
    <source>
        <dbReference type="SAM" id="MobiDB-lite"/>
    </source>
</evidence>